<evidence type="ECO:0000256" key="1">
    <source>
        <dbReference type="SAM" id="MobiDB-lite"/>
    </source>
</evidence>
<dbReference type="PhylomeDB" id="S8B4T2"/>
<dbReference type="HOGENOM" id="CLU_109868_0_1_1"/>
<dbReference type="PANTHER" id="PTHR42090">
    <property type="match status" value="1"/>
</dbReference>
<dbReference type="EMBL" id="KB644415">
    <property type="protein sequence ID" value="EPS33823.1"/>
    <property type="molecule type" value="Genomic_DNA"/>
</dbReference>
<sequence length="158" mass="17465">MWKSLILSARQGIQSASSSRSLPTIPRPATQTRAFVVVPRMLKDADTRDFDREKLNPVTTEATETATHDEIAQHDTAFDPSTTMPERELEATEQESRTKGEKGTLNVSAANKDVSKWRDAQEGGPSRNADREASSQRGHPNKGSKIDVKEDGTHVSRH</sequence>
<dbReference type="PANTHER" id="PTHR42090:SF1">
    <property type="match status" value="1"/>
</dbReference>
<proteinExistence type="predicted"/>
<dbReference type="OrthoDB" id="4220319at2759"/>
<dbReference type="STRING" id="933388.S8B4T2"/>
<evidence type="ECO:0000313" key="3">
    <source>
        <dbReference type="Proteomes" id="UP000019376"/>
    </source>
</evidence>
<feature type="compositionally biased region" description="Basic and acidic residues" evidence="1">
    <location>
        <begin position="144"/>
        <end position="158"/>
    </location>
</feature>
<dbReference type="eggNOG" id="ENOG502SZQW">
    <property type="taxonomic scope" value="Eukaryota"/>
</dbReference>
<dbReference type="Proteomes" id="UP000019376">
    <property type="component" value="Unassembled WGS sequence"/>
</dbReference>
<feature type="compositionally biased region" description="Basic and acidic residues" evidence="1">
    <location>
        <begin position="85"/>
        <end position="102"/>
    </location>
</feature>
<protein>
    <submittedName>
        <fullName evidence="2">Uncharacterized protein</fullName>
    </submittedName>
</protein>
<feature type="compositionally biased region" description="Basic and acidic residues" evidence="1">
    <location>
        <begin position="66"/>
        <end position="77"/>
    </location>
</feature>
<evidence type="ECO:0000313" key="2">
    <source>
        <dbReference type="EMBL" id="EPS33823.1"/>
    </source>
</evidence>
<gene>
    <name evidence="2" type="ORF">PDE_08785</name>
</gene>
<name>S8B4T2_PENO1</name>
<keyword evidence="3" id="KW-1185">Reference proteome</keyword>
<feature type="region of interest" description="Disordered" evidence="1">
    <location>
        <begin position="48"/>
        <end position="158"/>
    </location>
</feature>
<reference evidence="2 3" key="1">
    <citation type="journal article" date="2013" name="PLoS ONE">
        <title>Genomic and secretomic analyses reveal unique features of the lignocellulolytic enzyme system of Penicillium decumbens.</title>
        <authorList>
            <person name="Liu G."/>
            <person name="Zhang L."/>
            <person name="Wei X."/>
            <person name="Zou G."/>
            <person name="Qin Y."/>
            <person name="Ma L."/>
            <person name="Li J."/>
            <person name="Zheng H."/>
            <person name="Wang S."/>
            <person name="Wang C."/>
            <person name="Xun L."/>
            <person name="Zhao G.-P."/>
            <person name="Zhou Z."/>
            <person name="Qu Y."/>
        </authorList>
    </citation>
    <scope>NUCLEOTIDE SEQUENCE [LARGE SCALE GENOMIC DNA]</scope>
    <source>
        <strain evidence="3">114-2 / CGMCC 5302</strain>
    </source>
</reference>
<organism evidence="2 3">
    <name type="scientific">Penicillium oxalicum (strain 114-2 / CGMCC 5302)</name>
    <name type="common">Penicillium decumbens</name>
    <dbReference type="NCBI Taxonomy" id="933388"/>
    <lineage>
        <taxon>Eukaryota</taxon>
        <taxon>Fungi</taxon>
        <taxon>Dikarya</taxon>
        <taxon>Ascomycota</taxon>
        <taxon>Pezizomycotina</taxon>
        <taxon>Eurotiomycetes</taxon>
        <taxon>Eurotiomycetidae</taxon>
        <taxon>Eurotiales</taxon>
        <taxon>Aspergillaceae</taxon>
        <taxon>Penicillium</taxon>
    </lineage>
</organism>
<accession>S8B4T2</accession>
<dbReference type="AlphaFoldDB" id="S8B4T2"/>